<dbReference type="InterPro" id="IPR000847">
    <property type="entry name" value="LysR_HTH_N"/>
</dbReference>
<dbReference type="Proteomes" id="UP000003671">
    <property type="component" value="Unassembled WGS sequence"/>
</dbReference>
<evidence type="ECO:0000256" key="4">
    <source>
        <dbReference type="ARBA" id="ARBA00023163"/>
    </source>
</evidence>
<dbReference type="PATRIC" id="fig|500635.8.peg.1691"/>
<organism evidence="6 7">
    <name type="scientific">Mitsuokella multacida DSM 20544</name>
    <dbReference type="NCBI Taxonomy" id="500635"/>
    <lineage>
        <taxon>Bacteria</taxon>
        <taxon>Bacillati</taxon>
        <taxon>Bacillota</taxon>
        <taxon>Negativicutes</taxon>
        <taxon>Selenomonadales</taxon>
        <taxon>Selenomonadaceae</taxon>
        <taxon>Mitsuokella</taxon>
    </lineage>
</organism>
<keyword evidence="4" id="KW-0804">Transcription</keyword>
<dbReference type="SUPFAM" id="SSF46785">
    <property type="entry name" value="Winged helix' DNA-binding domain"/>
    <property type="match status" value="1"/>
</dbReference>
<dbReference type="AlphaFoldDB" id="C9KP67"/>
<keyword evidence="3" id="KW-0238">DNA-binding</keyword>
<comment type="similarity">
    <text evidence="1">Belongs to the LysR transcriptional regulatory family.</text>
</comment>
<dbReference type="RefSeq" id="WP_005842024.1">
    <property type="nucleotide sequence ID" value="NZ_GG697142.2"/>
</dbReference>
<proteinExistence type="inferred from homology"/>
<protein>
    <submittedName>
        <fullName evidence="6">Transcriptional regulator, LysR family</fullName>
    </submittedName>
</protein>
<dbReference type="eggNOG" id="COG0583">
    <property type="taxonomic scope" value="Bacteria"/>
</dbReference>
<dbReference type="PANTHER" id="PTHR30419">
    <property type="entry name" value="HTH-TYPE TRANSCRIPTIONAL REGULATOR YBHD"/>
    <property type="match status" value="1"/>
</dbReference>
<dbReference type="GO" id="GO:0005829">
    <property type="term" value="C:cytosol"/>
    <property type="evidence" value="ECO:0007669"/>
    <property type="project" value="TreeGrafter"/>
</dbReference>
<dbReference type="InterPro" id="IPR050950">
    <property type="entry name" value="HTH-type_LysR_regulators"/>
</dbReference>
<keyword evidence="7" id="KW-1185">Reference proteome</keyword>
<dbReference type="Pfam" id="PF03466">
    <property type="entry name" value="LysR_substrate"/>
    <property type="match status" value="1"/>
</dbReference>
<dbReference type="GO" id="GO:0003677">
    <property type="term" value="F:DNA binding"/>
    <property type="evidence" value="ECO:0007669"/>
    <property type="project" value="UniProtKB-KW"/>
</dbReference>
<evidence type="ECO:0000313" key="7">
    <source>
        <dbReference type="Proteomes" id="UP000003671"/>
    </source>
</evidence>
<accession>C9KP67</accession>
<dbReference type="CDD" id="cd05466">
    <property type="entry name" value="PBP2_LTTR_substrate"/>
    <property type="match status" value="1"/>
</dbReference>
<dbReference type="FunFam" id="1.10.10.10:FF:000001">
    <property type="entry name" value="LysR family transcriptional regulator"/>
    <property type="match status" value="1"/>
</dbReference>
<keyword evidence="2" id="KW-0805">Transcription regulation</keyword>
<dbReference type="SUPFAM" id="SSF53850">
    <property type="entry name" value="Periplasmic binding protein-like II"/>
    <property type="match status" value="1"/>
</dbReference>
<dbReference type="Gene3D" id="3.40.190.290">
    <property type="match status" value="1"/>
</dbReference>
<dbReference type="GO" id="GO:0003700">
    <property type="term" value="F:DNA-binding transcription factor activity"/>
    <property type="evidence" value="ECO:0007669"/>
    <property type="project" value="InterPro"/>
</dbReference>
<reference evidence="6" key="1">
    <citation type="submission" date="2009-09" db="EMBL/GenBank/DDBJ databases">
        <authorList>
            <person name="Weinstock G."/>
            <person name="Sodergren E."/>
            <person name="Clifton S."/>
            <person name="Fulton L."/>
            <person name="Fulton B."/>
            <person name="Courtney L."/>
            <person name="Fronick C."/>
            <person name="Harrison M."/>
            <person name="Strong C."/>
            <person name="Farmer C."/>
            <person name="Delahaunty K."/>
            <person name="Markovic C."/>
            <person name="Hall O."/>
            <person name="Minx P."/>
            <person name="Tomlinson C."/>
            <person name="Mitreva M."/>
            <person name="Nelson J."/>
            <person name="Hou S."/>
            <person name="Wollam A."/>
            <person name="Pepin K.H."/>
            <person name="Johnson M."/>
            <person name="Bhonagiri V."/>
            <person name="Nash W.E."/>
            <person name="Warren W."/>
            <person name="Chinwalla A."/>
            <person name="Mardis E.R."/>
            <person name="Wilson R.K."/>
        </authorList>
    </citation>
    <scope>NUCLEOTIDE SEQUENCE [LARGE SCALE GENOMIC DNA]</scope>
    <source>
        <strain evidence="6">DSM 20544</strain>
    </source>
</reference>
<dbReference type="EMBL" id="ABWK02000020">
    <property type="protein sequence ID" value="EEX68022.1"/>
    <property type="molecule type" value="Genomic_DNA"/>
</dbReference>
<evidence type="ECO:0000256" key="3">
    <source>
        <dbReference type="ARBA" id="ARBA00023125"/>
    </source>
</evidence>
<name>C9KP67_9FIRM</name>
<dbReference type="PRINTS" id="PR00039">
    <property type="entry name" value="HTHLYSR"/>
</dbReference>
<dbReference type="Gene3D" id="1.10.10.10">
    <property type="entry name" value="Winged helix-like DNA-binding domain superfamily/Winged helix DNA-binding domain"/>
    <property type="match status" value="1"/>
</dbReference>
<comment type="caution">
    <text evidence="6">The sequence shown here is derived from an EMBL/GenBank/DDBJ whole genome shotgun (WGS) entry which is preliminary data.</text>
</comment>
<dbReference type="GeneID" id="93481984"/>
<dbReference type="HOGENOM" id="CLU_039613_6_2_9"/>
<dbReference type="Pfam" id="PF00126">
    <property type="entry name" value="HTH_1"/>
    <property type="match status" value="1"/>
</dbReference>
<feature type="domain" description="HTH lysR-type" evidence="5">
    <location>
        <begin position="1"/>
        <end position="58"/>
    </location>
</feature>
<dbReference type="InterPro" id="IPR036390">
    <property type="entry name" value="WH_DNA-bd_sf"/>
</dbReference>
<dbReference type="PROSITE" id="PS50931">
    <property type="entry name" value="HTH_LYSR"/>
    <property type="match status" value="1"/>
</dbReference>
<evidence type="ECO:0000256" key="2">
    <source>
        <dbReference type="ARBA" id="ARBA00023015"/>
    </source>
</evidence>
<dbReference type="InterPro" id="IPR005119">
    <property type="entry name" value="LysR_subst-bd"/>
</dbReference>
<sequence length="307" mass="34893">MELRTLSYFLAVAREQNMTEAANVLHVTQPTLSRQIADLEDELGKKLFTRTSRNTLLTEDGMHLRQRAEEILALVNQTEDELKNDTIDLSGCIRIGAGETHVVHLLADLFVKLHDRYPRLTLELFTGNADTVEEKLAHGLLDFALMIEPFNVEHYNFIRLPEVMRLGVVTRDDSPWAQKDGITPEDLNEMPLMIPSRQSANRFDFRQWSQGKVTDETLHIVGRFDLIGNAAHFIRAGFANTISVDELLQLETGHLKFVPLKPTLSLTAVIVWKKYRLLSRSSTVFLKELRQCIDEASEADSQAQQPS</sequence>
<evidence type="ECO:0000259" key="5">
    <source>
        <dbReference type="PROSITE" id="PS50931"/>
    </source>
</evidence>
<dbReference type="InterPro" id="IPR036388">
    <property type="entry name" value="WH-like_DNA-bd_sf"/>
</dbReference>
<dbReference type="STRING" id="500635.MITSMUL_05022"/>
<evidence type="ECO:0000313" key="6">
    <source>
        <dbReference type="EMBL" id="EEX68022.1"/>
    </source>
</evidence>
<dbReference type="PANTHER" id="PTHR30419:SF8">
    <property type="entry name" value="NITROGEN ASSIMILATION TRANSCRIPTIONAL ACTIVATOR-RELATED"/>
    <property type="match status" value="1"/>
</dbReference>
<evidence type="ECO:0000256" key="1">
    <source>
        <dbReference type="ARBA" id="ARBA00009437"/>
    </source>
</evidence>
<gene>
    <name evidence="6" type="ORF">MITSMUL_05022</name>
</gene>